<protein>
    <submittedName>
        <fullName evidence="3">DUF2892 domain-containing protein</fullName>
    </submittedName>
</protein>
<sequence>MIKLKRNMSNFDRLVRFIVVLLLISILYVGEFKGLIAFIIIVVSAMFLFASVTAFCPFYKSTNLSTYDSEDYL</sequence>
<gene>
    <name evidence="3" type="ORF">IEG06_02025</name>
</gene>
<evidence type="ECO:0000256" key="1">
    <source>
        <dbReference type="SAM" id="Phobius"/>
    </source>
</evidence>
<name>A0ABR8LRA7_9FLAO</name>
<feature type="transmembrane region" description="Helical" evidence="1">
    <location>
        <begin position="14"/>
        <end position="30"/>
    </location>
</feature>
<dbReference type="Proteomes" id="UP000627521">
    <property type="component" value="Unassembled WGS sequence"/>
</dbReference>
<dbReference type="InterPro" id="IPR021309">
    <property type="entry name" value="YgaP-like_TM"/>
</dbReference>
<keyword evidence="1" id="KW-0472">Membrane</keyword>
<organism evidence="3 4">
    <name type="scientific">Olleya marilimosa</name>
    <dbReference type="NCBI Taxonomy" id="272164"/>
    <lineage>
        <taxon>Bacteria</taxon>
        <taxon>Pseudomonadati</taxon>
        <taxon>Bacteroidota</taxon>
        <taxon>Flavobacteriia</taxon>
        <taxon>Flavobacteriales</taxon>
        <taxon>Flavobacteriaceae</taxon>
    </lineage>
</organism>
<accession>A0ABR8LRA7</accession>
<feature type="domain" description="Inner membrane protein YgaP-like transmembrane" evidence="2">
    <location>
        <begin position="5"/>
        <end position="67"/>
    </location>
</feature>
<dbReference type="Pfam" id="PF11127">
    <property type="entry name" value="YgaP-like_TM"/>
    <property type="match status" value="1"/>
</dbReference>
<feature type="transmembrane region" description="Helical" evidence="1">
    <location>
        <begin position="36"/>
        <end position="59"/>
    </location>
</feature>
<dbReference type="EMBL" id="JACXXH010000001">
    <property type="protein sequence ID" value="MBD3862211.1"/>
    <property type="molecule type" value="Genomic_DNA"/>
</dbReference>
<dbReference type="RefSeq" id="WP_191098855.1">
    <property type="nucleotide sequence ID" value="NZ_JACXXF010000001.1"/>
</dbReference>
<keyword evidence="1" id="KW-0812">Transmembrane</keyword>
<comment type="caution">
    <text evidence="3">The sequence shown here is derived from an EMBL/GenBank/DDBJ whole genome shotgun (WGS) entry which is preliminary data.</text>
</comment>
<evidence type="ECO:0000313" key="3">
    <source>
        <dbReference type="EMBL" id="MBD3862211.1"/>
    </source>
</evidence>
<reference evidence="3 4" key="1">
    <citation type="submission" date="2020-09" db="EMBL/GenBank/DDBJ databases">
        <title>Bacillus nautilus sp. nov., Chryseoglobus crepusculi sp. nov, and Psychrobacter noctis sp. nov., isolated from deep-sea sponges from the equatorial Atlantic.</title>
        <authorList>
            <person name="Stennett H.L."/>
            <person name="Williams S.E."/>
        </authorList>
    </citation>
    <scope>NUCLEOTIDE SEQUENCE [LARGE SCALE GENOMIC DNA]</scope>
    <source>
        <strain evidence="3 4">28M-24</strain>
    </source>
</reference>
<keyword evidence="4" id="KW-1185">Reference proteome</keyword>
<proteinExistence type="predicted"/>
<evidence type="ECO:0000313" key="4">
    <source>
        <dbReference type="Proteomes" id="UP000627521"/>
    </source>
</evidence>
<keyword evidence="1" id="KW-1133">Transmembrane helix</keyword>
<evidence type="ECO:0000259" key="2">
    <source>
        <dbReference type="Pfam" id="PF11127"/>
    </source>
</evidence>